<evidence type="ECO:0000256" key="2">
    <source>
        <dbReference type="ARBA" id="ARBA00022692"/>
    </source>
</evidence>
<keyword evidence="5 6" id="KW-0472">Membrane</keyword>
<gene>
    <name evidence="8" type="ORF">Rai3103_10040</name>
</gene>
<evidence type="ECO:0000256" key="6">
    <source>
        <dbReference type="SAM" id="Phobius"/>
    </source>
</evidence>
<keyword evidence="9" id="KW-1185">Reference proteome</keyword>
<keyword evidence="2 6" id="KW-0812">Transmembrane</keyword>
<feature type="transmembrane region" description="Helical" evidence="6">
    <location>
        <begin position="149"/>
        <end position="170"/>
    </location>
</feature>
<dbReference type="AlphaFoldDB" id="A0A5Q2FHB5"/>
<dbReference type="Pfam" id="PF05140">
    <property type="entry name" value="ResB"/>
    <property type="match status" value="1"/>
</dbReference>
<keyword evidence="3" id="KW-0201">Cytochrome c-type biogenesis</keyword>
<dbReference type="PANTHER" id="PTHR31566:SF0">
    <property type="entry name" value="CYTOCHROME C BIOGENESIS PROTEIN CCS1, CHLOROPLASTIC"/>
    <property type="match status" value="1"/>
</dbReference>
<reference evidence="8 9" key="1">
    <citation type="submission" date="2019-10" db="EMBL/GenBank/DDBJ databases">
        <title>Genomic analysis of Raineyella sp. CBA3103.</title>
        <authorList>
            <person name="Roh S.W."/>
        </authorList>
    </citation>
    <scope>NUCLEOTIDE SEQUENCE [LARGE SCALE GENOMIC DNA]</scope>
    <source>
        <strain evidence="8 9">CBA3103</strain>
    </source>
</reference>
<dbReference type="GO" id="GO:0017004">
    <property type="term" value="P:cytochrome complex assembly"/>
    <property type="evidence" value="ECO:0007669"/>
    <property type="project" value="UniProtKB-KW"/>
</dbReference>
<protein>
    <submittedName>
        <fullName evidence="8">Cytochrome c biogenesis protein ResB</fullName>
    </submittedName>
</protein>
<name>A0A5Q2FHB5_9ACTN</name>
<organism evidence="8 9">
    <name type="scientific">Raineyella fluvialis</name>
    <dbReference type="NCBI Taxonomy" id="2662261"/>
    <lineage>
        <taxon>Bacteria</taxon>
        <taxon>Bacillati</taxon>
        <taxon>Actinomycetota</taxon>
        <taxon>Actinomycetes</taxon>
        <taxon>Propionibacteriales</taxon>
        <taxon>Propionibacteriaceae</taxon>
        <taxon>Raineyella</taxon>
    </lineage>
</organism>
<dbReference type="KEGG" id="rain:Rai3103_10040"/>
<feature type="transmembrane region" description="Helical" evidence="6">
    <location>
        <begin position="418"/>
        <end position="438"/>
    </location>
</feature>
<evidence type="ECO:0000259" key="7">
    <source>
        <dbReference type="Pfam" id="PF05140"/>
    </source>
</evidence>
<comment type="subcellular location">
    <subcellularLocation>
        <location evidence="1">Membrane</location>
        <topology evidence="1">Multi-pass membrane protein</topology>
    </subcellularLocation>
</comment>
<evidence type="ECO:0000256" key="1">
    <source>
        <dbReference type="ARBA" id="ARBA00004141"/>
    </source>
</evidence>
<sequence>MRTALVLLFLLALAAIPGAVVPQRGIQPAKVLEFRDANPDLYKVYDNLGLFNVYTSAWFSAIYLLLFISLIGCILPRIRVYLRALRAEPPATPARLDRLPESATSSTSRGADEVLDAAAALLRKRRFRVVRRDGSVAAERGYLREFGNLLFHLSMLVLLVGIAWSTLFGYKGTSIVVTGKGFSNNITQYDDFTGGGLFRAGNLSPFALTLDAFTVRFETGPVQTGAARQFTADVTVTDSPGATPHREVLEVNHPLTVGGTNVHLIAHGYAPIVTVTDGNGNVAFNGPVVFLPQDGNFTSTGAIKVPDARPESLGFQGFFLPTATVDAKGPHSLFPDALVPELFLNAWAGAPKKETGTPQSVYSLDTNGMTQIKSADGKPVAVRLKEGEYLDLPDGRGRLTFVGWQRWAKLQVSSTPGLPLTVGSIAAAIIGLMLSLFIRPRRLWARAVEGEDGRTLVEVGGLDRADARTGLDDEVAAVLAVMDDPVEDDSATTTSEGMK</sequence>
<dbReference type="InterPro" id="IPR007816">
    <property type="entry name" value="ResB-like_domain"/>
</dbReference>
<feature type="domain" description="ResB-like" evidence="7">
    <location>
        <begin position="1"/>
        <end position="468"/>
    </location>
</feature>
<dbReference type="GO" id="GO:0016020">
    <property type="term" value="C:membrane"/>
    <property type="evidence" value="ECO:0007669"/>
    <property type="project" value="UniProtKB-SubCell"/>
</dbReference>
<keyword evidence="4 6" id="KW-1133">Transmembrane helix</keyword>
<dbReference type="EMBL" id="CP045725">
    <property type="protein sequence ID" value="QGF25177.1"/>
    <property type="molecule type" value="Genomic_DNA"/>
</dbReference>
<evidence type="ECO:0000256" key="5">
    <source>
        <dbReference type="ARBA" id="ARBA00023136"/>
    </source>
</evidence>
<accession>A0A5Q2FHB5</accession>
<dbReference type="Proteomes" id="UP000386847">
    <property type="component" value="Chromosome"/>
</dbReference>
<evidence type="ECO:0000256" key="3">
    <source>
        <dbReference type="ARBA" id="ARBA00022748"/>
    </source>
</evidence>
<evidence type="ECO:0000313" key="9">
    <source>
        <dbReference type="Proteomes" id="UP000386847"/>
    </source>
</evidence>
<proteinExistence type="predicted"/>
<evidence type="ECO:0000313" key="8">
    <source>
        <dbReference type="EMBL" id="QGF25177.1"/>
    </source>
</evidence>
<evidence type="ECO:0000256" key="4">
    <source>
        <dbReference type="ARBA" id="ARBA00022989"/>
    </source>
</evidence>
<dbReference type="InterPro" id="IPR023494">
    <property type="entry name" value="Cyt_c_bgen_Ccs1/CcsB/ResB"/>
</dbReference>
<dbReference type="PANTHER" id="PTHR31566">
    <property type="entry name" value="CYTOCHROME C BIOGENESIS PROTEIN CCS1, CHLOROPLASTIC"/>
    <property type="match status" value="1"/>
</dbReference>
<feature type="transmembrane region" description="Helical" evidence="6">
    <location>
        <begin position="57"/>
        <end position="76"/>
    </location>
</feature>